<dbReference type="SUPFAM" id="SSF56300">
    <property type="entry name" value="Metallo-dependent phosphatases"/>
    <property type="match status" value="1"/>
</dbReference>
<keyword evidence="3" id="KW-0812">Transmembrane</keyword>
<dbReference type="CDD" id="cd07385">
    <property type="entry name" value="MPP_YkuE_C"/>
    <property type="match status" value="1"/>
</dbReference>
<feature type="transmembrane region" description="Helical" evidence="3">
    <location>
        <begin position="61"/>
        <end position="83"/>
    </location>
</feature>
<dbReference type="GO" id="GO:0008758">
    <property type="term" value="F:UDP-2,3-diacylglucosamine hydrolase activity"/>
    <property type="evidence" value="ECO:0007669"/>
    <property type="project" value="TreeGrafter"/>
</dbReference>
<dbReference type="Pfam" id="PF00149">
    <property type="entry name" value="Metallophos"/>
    <property type="match status" value="1"/>
</dbReference>
<dbReference type="OrthoDB" id="9780884at2"/>
<evidence type="ECO:0000313" key="5">
    <source>
        <dbReference type="EMBL" id="AIA31577.1"/>
    </source>
</evidence>
<evidence type="ECO:0000313" key="6">
    <source>
        <dbReference type="Proteomes" id="UP000027059"/>
    </source>
</evidence>
<dbReference type="KEGG" id="lfp:Y981_03935"/>
<keyword evidence="6" id="KW-1185">Reference proteome</keyword>
<dbReference type="InterPro" id="IPR029052">
    <property type="entry name" value="Metallo-depent_PP-like"/>
</dbReference>
<keyword evidence="3" id="KW-1133">Transmembrane helix</keyword>
<proteinExistence type="predicted"/>
<organism evidence="5 6">
    <name type="scientific">Leptospirillum ferriphilum YSK</name>
    <dbReference type="NCBI Taxonomy" id="1441628"/>
    <lineage>
        <taxon>Bacteria</taxon>
        <taxon>Pseudomonadati</taxon>
        <taxon>Nitrospirota</taxon>
        <taxon>Nitrospiria</taxon>
        <taxon>Nitrospirales</taxon>
        <taxon>Nitrospiraceae</taxon>
        <taxon>Leptospirillum</taxon>
    </lineage>
</organism>
<evidence type="ECO:0000259" key="4">
    <source>
        <dbReference type="Pfam" id="PF00149"/>
    </source>
</evidence>
<sequence>MRIRTFIVLVFGGYTLLEAGVAAWLDHAGVSSAGIGIYLLLTLTMPFYLRMAFARNWPRPLWLMPLFFGHFFLSGMFLLSVALLDMAGHVFHFLGQGGWASNLLSPVFQAKGVAAMAVLILGTVVVNRFRGPAVHQRTVEIPGLAPELSGFRILQVSDVHVGMFESASTLQSLRRTIESVSADLLVFTGDMIDRRLTELDRFLSFFGDLSSPEGVYCVLGNHEYWIDGPAVKKRLEENGWGVLENRSVPISRGGRTLFLVGISDPASEREDGTGGPDPAKAFQNVHPENGDMVVVLAHNPGLWNDLRPYPATLTLSGHTHGGQIGFPWGRWSLATLFYDFDRGLFRREEKGVSQWLLVNVGTGYFGVPVRLGVSSAVELVTLVSV</sequence>
<evidence type="ECO:0000256" key="1">
    <source>
        <dbReference type="ARBA" id="ARBA00022723"/>
    </source>
</evidence>
<keyword evidence="2" id="KW-0378">Hydrolase</keyword>
<keyword evidence="1" id="KW-0479">Metal-binding</keyword>
<gene>
    <name evidence="5" type="ORF">Y981_03935</name>
</gene>
<dbReference type="PANTHER" id="PTHR31302:SF31">
    <property type="entry name" value="PHOSPHODIESTERASE YAEI"/>
    <property type="match status" value="1"/>
</dbReference>
<name>A0A059Y260_9BACT</name>
<dbReference type="EMBL" id="CP007243">
    <property type="protein sequence ID" value="AIA31577.1"/>
    <property type="molecule type" value="Genomic_DNA"/>
</dbReference>
<dbReference type="InterPro" id="IPR051158">
    <property type="entry name" value="Metallophosphoesterase_sf"/>
</dbReference>
<feature type="transmembrane region" description="Helical" evidence="3">
    <location>
        <begin position="32"/>
        <end position="49"/>
    </location>
</feature>
<dbReference type="GO" id="GO:0016020">
    <property type="term" value="C:membrane"/>
    <property type="evidence" value="ECO:0007669"/>
    <property type="project" value="GOC"/>
</dbReference>
<feature type="domain" description="Calcineurin-like phosphoesterase" evidence="4">
    <location>
        <begin position="151"/>
        <end position="321"/>
    </location>
</feature>
<dbReference type="RefSeq" id="WP_038504834.1">
    <property type="nucleotide sequence ID" value="NZ_CP007243.1"/>
</dbReference>
<dbReference type="GO" id="GO:0009245">
    <property type="term" value="P:lipid A biosynthetic process"/>
    <property type="evidence" value="ECO:0007669"/>
    <property type="project" value="TreeGrafter"/>
</dbReference>
<dbReference type="HOGENOM" id="CLU_025443_5_1_0"/>
<dbReference type="Gene3D" id="3.60.21.10">
    <property type="match status" value="1"/>
</dbReference>
<dbReference type="Proteomes" id="UP000027059">
    <property type="component" value="Chromosome"/>
</dbReference>
<reference evidence="5 6" key="2">
    <citation type="journal article" date="2015" name="Biomed. Res. Int.">
        <title>Effects of Arsenite Resistance on the Growth and Functional Gene Expression of Leptospirillum ferriphilum and Acidithiobacillus thiooxidans in Pure Culture and Coculture.</title>
        <authorList>
            <person name="Jiang H."/>
            <person name="Liang Y."/>
            <person name="Yin H."/>
            <person name="Xiao Y."/>
            <person name="Guo X."/>
            <person name="Xu Y."/>
            <person name="Hu Q."/>
            <person name="Liu H."/>
            <person name="Liu X."/>
        </authorList>
    </citation>
    <scope>NUCLEOTIDE SEQUENCE [LARGE SCALE GENOMIC DNA]</scope>
    <source>
        <strain evidence="5 6">YSK</strain>
    </source>
</reference>
<reference evidence="6" key="1">
    <citation type="submission" date="2014-02" db="EMBL/GenBank/DDBJ databases">
        <title>Complete genome sequence and comparative genomic analysis of the nitrogen-fixing bacterium Leptospirillum ferriphilum YSK.</title>
        <authorList>
            <person name="Guo X."/>
            <person name="Yin H."/>
            <person name="Liang Y."/>
            <person name="Hu Q."/>
            <person name="Ma L."/>
            <person name="Xiao Y."/>
            <person name="Zhang X."/>
            <person name="Qiu G."/>
            <person name="Liu X."/>
        </authorList>
    </citation>
    <scope>NUCLEOTIDE SEQUENCE [LARGE SCALE GENOMIC DNA]</scope>
    <source>
        <strain evidence="6">YSK</strain>
    </source>
</reference>
<keyword evidence="3" id="KW-0472">Membrane</keyword>
<evidence type="ECO:0000256" key="2">
    <source>
        <dbReference type="ARBA" id="ARBA00022801"/>
    </source>
</evidence>
<feature type="transmembrane region" description="Helical" evidence="3">
    <location>
        <begin position="103"/>
        <end position="127"/>
    </location>
</feature>
<dbReference type="GO" id="GO:0046872">
    <property type="term" value="F:metal ion binding"/>
    <property type="evidence" value="ECO:0007669"/>
    <property type="project" value="UniProtKB-KW"/>
</dbReference>
<evidence type="ECO:0000256" key="3">
    <source>
        <dbReference type="SAM" id="Phobius"/>
    </source>
</evidence>
<dbReference type="PANTHER" id="PTHR31302">
    <property type="entry name" value="TRANSMEMBRANE PROTEIN WITH METALLOPHOSPHOESTERASE DOMAIN-RELATED"/>
    <property type="match status" value="1"/>
</dbReference>
<dbReference type="AlphaFoldDB" id="A0A059Y260"/>
<protein>
    <recommendedName>
        <fullName evidence="4">Calcineurin-like phosphoesterase domain-containing protein</fullName>
    </recommendedName>
</protein>
<dbReference type="InterPro" id="IPR004843">
    <property type="entry name" value="Calcineurin-like_PHP"/>
</dbReference>
<accession>A0A059Y260</accession>